<evidence type="ECO:0000256" key="2">
    <source>
        <dbReference type="SAM" id="SignalP"/>
    </source>
</evidence>
<name>A0AA38XGI5_9EURO</name>
<evidence type="ECO:0000256" key="1">
    <source>
        <dbReference type="SAM" id="MobiDB-lite"/>
    </source>
</evidence>
<comment type="caution">
    <text evidence="3">The sequence shown here is derived from an EMBL/GenBank/DDBJ whole genome shotgun (WGS) entry which is preliminary data.</text>
</comment>
<gene>
    <name evidence="3" type="ORF">H2200_003001</name>
</gene>
<proteinExistence type="predicted"/>
<evidence type="ECO:0000313" key="4">
    <source>
        <dbReference type="Proteomes" id="UP001172673"/>
    </source>
</evidence>
<reference evidence="3" key="1">
    <citation type="submission" date="2022-10" db="EMBL/GenBank/DDBJ databases">
        <title>Culturing micro-colonial fungi from biological soil crusts in the Mojave desert and describing Neophaeococcomyces mojavensis, and introducing the new genera and species Taxawa tesnikishii.</title>
        <authorList>
            <person name="Kurbessoian T."/>
            <person name="Stajich J.E."/>
        </authorList>
    </citation>
    <scope>NUCLEOTIDE SEQUENCE</scope>
    <source>
        <strain evidence="3">TK_41</strain>
    </source>
</reference>
<dbReference type="AlphaFoldDB" id="A0AA38XGI5"/>
<accession>A0AA38XGI5</accession>
<feature type="region of interest" description="Disordered" evidence="1">
    <location>
        <begin position="24"/>
        <end position="52"/>
    </location>
</feature>
<feature type="signal peptide" evidence="2">
    <location>
        <begin position="1"/>
        <end position="18"/>
    </location>
</feature>
<dbReference type="Proteomes" id="UP001172673">
    <property type="component" value="Unassembled WGS sequence"/>
</dbReference>
<organism evidence="3 4">
    <name type="scientific">Cladophialophora chaetospira</name>
    <dbReference type="NCBI Taxonomy" id="386627"/>
    <lineage>
        <taxon>Eukaryota</taxon>
        <taxon>Fungi</taxon>
        <taxon>Dikarya</taxon>
        <taxon>Ascomycota</taxon>
        <taxon>Pezizomycotina</taxon>
        <taxon>Eurotiomycetes</taxon>
        <taxon>Chaetothyriomycetidae</taxon>
        <taxon>Chaetothyriales</taxon>
        <taxon>Herpotrichiellaceae</taxon>
        <taxon>Cladophialophora</taxon>
    </lineage>
</organism>
<sequence length="190" mass="20015">MRFSSILCPSAAIASAFAAPQGTTSTFPTTSSAISTTTSTVPSSTSSSPPTCTSGQHFFIKVRSLEGESQDYRNGAWLVDSFGIAVLDRTVPTPYRIIDTFITESDTGKIATVKTTTEGAPHVGDIVIVKPEDSIRNKWSPLRCTGITNGTLNCTTSAGNVLQMCGNKVGVGPTKTANCQDQIALDVVCW</sequence>
<evidence type="ECO:0000313" key="3">
    <source>
        <dbReference type="EMBL" id="KAJ9613060.1"/>
    </source>
</evidence>
<feature type="chain" id="PRO_5041382609" evidence="2">
    <location>
        <begin position="19"/>
        <end position="190"/>
    </location>
</feature>
<protein>
    <submittedName>
        <fullName evidence="3">Uncharacterized protein</fullName>
    </submittedName>
</protein>
<keyword evidence="4" id="KW-1185">Reference proteome</keyword>
<dbReference type="EMBL" id="JAPDRK010000004">
    <property type="protein sequence ID" value="KAJ9613060.1"/>
    <property type="molecule type" value="Genomic_DNA"/>
</dbReference>
<keyword evidence="2" id="KW-0732">Signal</keyword>